<dbReference type="Proteomes" id="UP001165561">
    <property type="component" value="Unassembled WGS sequence"/>
</dbReference>
<name>A0ABT5TWT9_9MICO</name>
<evidence type="ECO:0000313" key="1">
    <source>
        <dbReference type="EMBL" id="MDD9205749.1"/>
    </source>
</evidence>
<gene>
    <name evidence="1" type="ORF">PU560_04610</name>
</gene>
<accession>A0ABT5TWT9</accession>
<reference evidence="1" key="1">
    <citation type="submission" date="2023-02" db="EMBL/GenBank/DDBJ databases">
        <title>Georgenia sp.10Sc9-8, isolated from a soil sample collected from the Taklamakan desert.</title>
        <authorList>
            <person name="Liu S."/>
        </authorList>
    </citation>
    <scope>NUCLEOTIDE SEQUENCE</scope>
    <source>
        <strain evidence="1">10Sc9-8</strain>
    </source>
</reference>
<proteinExistence type="predicted"/>
<keyword evidence="2" id="KW-1185">Reference proteome</keyword>
<sequence length="96" mass="9705">MPSYRVRAAIGALRAGVDAPEVLPAAAAAARARATVEADDVGLVAGVPYVTVRFTAADDGEALAVAAAVLAALLSCAEVGSTTVDRRAGARWRTVR</sequence>
<protein>
    <submittedName>
        <fullName evidence="1">Uncharacterized protein</fullName>
    </submittedName>
</protein>
<dbReference type="EMBL" id="JARACI010000641">
    <property type="protein sequence ID" value="MDD9205749.1"/>
    <property type="molecule type" value="Genomic_DNA"/>
</dbReference>
<evidence type="ECO:0000313" key="2">
    <source>
        <dbReference type="Proteomes" id="UP001165561"/>
    </source>
</evidence>
<comment type="caution">
    <text evidence="1">The sequence shown here is derived from an EMBL/GenBank/DDBJ whole genome shotgun (WGS) entry which is preliminary data.</text>
</comment>
<organism evidence="1 2">
    <name type="scientific">Georgenia halotolerans</name>
    <dbReference type="NCBI Taxonomy" id="3028317"/>
    <lineage>
        <taxon>Bacteria</taxon>
        <taxon>Bacillati</taxon>
        <taxon>Actinomycetota</taxon>
        <taxon>Actinomycetes</taxon>
        <taxon>Micrococcales</taxon>
        <taxon>Bogoriellaceae</taxon>
        <taxon>Georgenia</taxon>
    </lineage>
</organism>